<comment type="similarity">
    <text evidence="1 4">Belongs to the glycosyl hydrolase 5 (cellulase A) family.</text>
</comment>
<evidence type="ECO:0000256" key="5">
    <source>
        <dbReference type="SAM" id="Phobius"/>
    </source>
</evidence>
<dbReference type="InterPro" id="IPR018087">
    <property type="entry name" value="Glyco_hydro_5_CS"/>
</dbReference>
<dbReference type="PANTHER" id="PTHR34142">
    <property type="entry name" value="ENDO-BETA-1,4-GLUCANASE A"/>
    <property type="match status" value="1"/>
</dbReference>
<dbReference type="PANTHER" id="PTHR34142:SF1">
    <property type="entry name" value="GLYCOSIDE HYDROLASE FAMILY 5 DOMAIN-CONTAINING PROTEIN"/>
    <property type="match status" value="1"/>
</dbReference>
<evidence type="ECO:0000256" key="2">
    <source>
        <dbReference type="ARBA" id="ARBA00022801"/>
    </source>
</evidence>
<keyword evidence="8" id="KW-1185">Reference proteome</keyword>
<dbReference type="GO" id="GO:0000272">
    <property type="term" value="P:polysaccharide catabolic process"/>
    <property type="evidence" value="ECO:0007669"/>
    <property type="project" value="InterPro"/>
</dbReference>
<organism evidence="7 8">
    <name type="scientific">Meloidogyne graminicola</name>
    <dbReference type="NCBI Taxonomy" id="189291"/>
    <lineage>
        <taxon>Eukaryota</taxon>
        <taxon>Metazoa</taxon>
        <taxon>Ecdysozoa</taxon>
        <taxon>Nematoda</taxon>
        <taxon>Chromadorea</taxon>
        <taxon>Rhabditida</taxon>
        <taxon>Tylenchina</taxon>
        <taxon>Tylenchomorpha</taxon>
        <taxon>Tylenchoidea</taxon>
        <taxon>Meloidogynidae</taxon>
        <taxon>Meloidogyninae</taxon>
        <taxon>Meloidogyne</taxon>
    </lineage>
</organism>
<evidence type="ECO:0000256" key="4">
    <source>
        <dbReference type="RuleBase" id="RU361153"/>
    </source>
</evidence>
<evidence type="ECO:0000313" key="7">
    <source>
        <dbReference type="EMBL" id="KAF7636258.1"/>
    </source>
</evidence>
<accession>A0A8S9ZSM5</accession>
<dbReference type="EMBL" id="JABEBT010000031">
    <property type="protein sequence ID" value="KAF7636258.1"/>
    <property type="molecule type" value="Genomic_DNA"/>
</dbReference>
<dbReference type="InterPro" id="IPR017853">
    <property type="entry name" value="GH"/>
</dbReference>
<reference evidence="7" key="1">
    <citation type="journal article" date="2020" name="Ecol. Evol.">
        <title>Genome structure and content of the rice root-knot nematode (Meloidogyne graminicola).</title>
        <authorList>
            <person name="Phan N.T."/>
            <person name="Danchin E.G.J."/>
            <person name="Klopp C."/>
            <person name="Perfus-Barbeoch L."/>
            <person name="Kozlowski D.K."/>
            <person name="Koutsovoulos G.D."/>
            <person name="Lopez-Roques C."/>
            <person name="Bouchez O."/>
            <person name="Zahm M."/>
            <person name="Besnard G."/>
            <person name="Bellafiore S."/>
        </authorList>
    </citation>
    <scope>NUCLEOTIDE SEQUENCE</scope>
    <source>
        <strain evidence="7">VN-18</strain>
    </source>
</reference>
<evidence type="ECO:0000259" key="6">
    <source>
        <dbReference type="Pfam" id="PF00150"/>
    </source>
</evidence>
<evidence type="ECO:0000256" key="3">
    <source>
        <dbReference type="ARBA" id="ARBA00023295"/>
    </source>
</evidence>
<dbReference type="Proteomes" id="UP000605970">
    <property type="component" value="Unassembled WGS sequence"/>
</dbReference>
<dbReference type="AlphaFoldDB" id="A0A8S9ZSM5"/>
<keyword evidence="3 4" id="KW-0326">Glycosidase</keyword>
<gene>
    <name evidence="7" type="ORF">Mgra_00004247</name>
</gene>
<feature type="transmembrane region" description="Helical" evidence="5">
    <location>
        <begin position="12"/>
        <end position="33"/>
    </location>
</feature>
<keyword evidence="5" id="KW-0812">Transmembrane</keyword>
<dbReference type="OrthoDB" id="5887766at2759"/>
<keyword evidence="5" id="KW-0472">Membrane</keyword>
<dbReference type="InterPro" id="IPR001547">
    <property type="entry name" value="Glyco_hydro_5"/>
</dbReference>
<sequence length="371" mass="43495">MFSNLNNLFNYLFILILLNNFCYSFLPFGKLYVQNGKLMGNRGRLAQLRGMSLFHSQLIEGSIFYNEETIYALKCNWHVNIVRACLGIMNYGNGGYLKNKNVEKEKIKTVVNAAIKHNIYVIINFHYTGDELFILEAYEFFKEMSYEYKGKYNVIYEIHNEVINLPWQNLVKYHETIIKIIRSNDQNAIIICTTPFYDQHINDVIKYPIKNQNNIMYSIHFYSGEFSVQKLRENIFMALEKNIPLFVTEYGLSTGNGNGQINKEETEKWWKIVSYINWAISNKKESSAALLPGSNSKSLWFNSALTESGRFVKQMLYYKQPIPYGCPKWEKNIIIKEIISKIFSSTNHLLAMFGHPYQYSYSYRTRAINCE</sequence>
<dbReference type="Gene3D" id="3.20.20.80">
    <property type="entry name" value="Glycosidases"/>
    <property type="match status" value="1"/>
</dbReference>
<dbReference type="Pfam" id="PF00150">
    <property type="entry name" value="Cellulase"/>
    <property type="match status" value="1"/>
</dbReference>
<protein>
    <submittedName>
        <fullName evidence="7">Beta-1,4-endoglucanase</fullName>
    </submittedName>
</protein>
<keyword evidence="2 4" id="KW-0378">Hydrolase</keyword>
<comment type="caution">
    <text evidence="7">The sequence shown here is derived from an EMBL/GenBank/DDBJ whole genome shotgun (WGS) entry which is preliminary data.</text>
</comment>
<keyword evidence="5" id="KW-1133">Transmembrane helix</keyword>
<evidence type="ECO:0000313" key="8">
    <source>
        <dbReference type="Proteomes" id="UP000605970"/>
    </source>
</evidence>
<proteinExistence type="inferred from homology"/>
<dbReference type="SUPFAM" id="SSF51445">
    <property type="entry name" value="(Trans)glycosidases"/>
    <property type="match status" value="1"/>
</dbReference>
<feature type="domain" description="Glycoside hydrolase family 5" evidence="6">
    <location>
        <begin position="45"/>
        <end position="282"/>
    </location>
</feature>
<evidence type="ECO:0000256" key="1">
    <source>
        <dbReference type="ARBA" id="ARBA00005641"/>
    </source>
</evidence>
<name>A0A8S9ZSM5_9BILA</name>
<dbReference type="PROSITE" id="PS00659">
    <property type="entry name" value="GLYCOSYL_HYDROL_F5"/>
    <property type="match status" value="1"/>
</dbReference>
<dbReference type="GO" id="GO:0004553">
    <property type="term" value="F:hydrolase activity, hydrolyzing O-glycosyl compounds"/>
    <property type="evidence" value="ECO:0007669"/>
    <property type="project" value="InterPro"/>
</dbReference>